<sequence length="216" mass="24684">MQKDSKKDRHQNWHPNFRLTETLPDIKVVRTGFLVNFVAILVVVLALAFNGYREWRISTLKRDIAGLEVRLSQGQRQNMANLKLSGEFARQSKLVEDVQKFFSLNEPPLDFVIAITESRPENIAYQSISFTLKEPVVKKKQTAKREDYLGEYKIRGMLKGSSAEALTALNSYRSTLSNLDSLKDSIKDIEVSPPRRNPGLNLFEFEITLTLKAPKL</sequence>
<dbReference type="EMBL" id="JACHVB010000013">
    <property type="protein sequence ID" value="MBC2593435.1"/>
    <property type="molecule type" value="Genomic_DNA"/>
</dbReference>
<evidence type="ECO:0000256" key="1">
    <source>
        <dbReference type="SAM" id="Phobius"/>
    </source>
</evidence>
<evidence type="ECO:0000313" key="2">
    <source>
        <dbReference type="EMBL" id="MBC2593435.1"/>
    </source>
</evidence>
<gene>
    <name evidence="2" type="ORF">H5P28_04095</name>
</gene>
<protein>
    <submittedName>
        <fullName evidence="2">Uncharacterized protein</fullName>
    </submittedName>
</protein>
<comment type="caution">
    <text evidence="2">The sequence shown here is derived from an EMBL/GenBank/DDBJ whole genome shotgun (WGS) entry which is preliminary data.</text>
</comment>
<accession>A0A842HAQ6</accession>
<proteinExistence type="predicted"/>
<dbReference type="Proteomes" id="UP000546464">
    <property type="component" value="Unassembled WGS sequence"/>
</dbReference>
<keyword evidence="1" id="KW-0472">Membrane</keyword>
<dbReference type="AlphaFoldDB" id="A0A842HAQ6"/>
<feature type="transmembrane region" description="Helical" evidence="1">
    <location>
        <begin position="33"/>
        <end position="52"/>
    </location>
</feature>
<dbReference type="RefSeq" id="WP_185674440.1">
    <property type="nucleotide sequence ID" value="NZ_JACHVB010000013.1"/>
</dbReference>
<keyword evidence="1" id="KW-1133">Transmembrane helix</keyword>
<name>A0A842HAQ6_9BACT</name>
<reference evidence="2 3" key="1">
    <citation type="submission" date="2020-07" db="EMBL/GenBank/DDBJ databases">
        <authorList>
            <person name="Feng X."/>
        </authorList>
    </citation>
    <scope>NUCLEOTIDE SEQUENCE [LARGE SCALE GENOMIC DNA]</scope>
    <source>
        <strain evidence="2 3">JCM31066</strain>
    </source>
</reference>
<keyword evidence="1" id="KW-0812">Transmembrane</keyword>
<keyword evidence="3" id="KW-1185">Reference proteome</keyword>
<evidence type="ECO:0000313" key="3">
    <source>
        <dbReference type="Proteomes" id="UP000546464"/>
    </source>
</evidence>
<organism evidence="2 3">
    <name type="scientific">Ruficoccus amylovorans</name>
    <dbReference type="NCBI Taxonomy" id="1804625"/>
    <lineage>
        <taxon>Bacteria</taxon>
        <taxon>Pseudomonadati</taxon>
        <taxon>Verrucomicrobiota</taxon>
        <taxon>Opitutia</taxon>
        <taxon>Puniceicoccales</taxon>
        <taxon>Cerasicoccaceae</taxon>
        <taxon>Ruficoccus</taxon>
    </lineage>
</organism>